<dbReference type="EMBL" id="CAEY01000589">
    <property type="status" value="NOT_ANNOTATED_CDS"/>
    <property type="molecule type" value="Genomic_DNA"/>
</dbReference>
<evidence type="ECO:0000313" key="14">
    <source>
        <dbReference type="Proteomes" id="UP000015104"/>
    </source>
</evidence>
<name>T1KV50_TETUR</name>
<dbReference type="GO" id="GO:0008270">
    <property type="term" value="F:zinc ion binding"/>
    <property type="evidence" value="ECO:0007669"/>
    <property type="project" value="UniProtKB-KW"/>
</dbReference>
<dbReference type="PROSITE" id="PS50089">
    <property type="entry name" value="ZF_RING_2"/>
    <property type="match status" value="1"/>
</dbReference>
<evidence type="ECO:0000259" key="12">
    <source>
        <dbReference type="PROSITE" id="PS50089"/>
    </source>
</evidence>
<evidence type="ECO:0000256" key="8">
    <source>
        <dbReference type="ARBA" id="ARBA00077720"/>
    </source>
</evidence>
<dbReference type="Pfam" id="PF17121">
    <property type="entry name" value="zf-C3HC4_5"/>
    <property type="match status" value="1"/>
</dbReference>
<dbReference type="InterPro" id="IPR001841">
    <property type="entry name" value="Znf_RING"/>
</dbReference>
<accession>T1KV50</accession>
<reference evidence="13" key="2">
    <citation type="submission" date="2015-06" db="UniProtKB">
        <authorList>
            <consortium name="EnsemblMetazoa"/>
        </authorList>
    </citation>
    <scope>IDENTIFICATION</scope>
</reference>
<evidence type="ECO:0000256" key="4">
    <source>
        <dbReference type="ARBA" id="ARBA00022833"/>
    </source>
</evidence>
<reference evidence="14" key="1">
    <citation type="submission" date="2011-08" db="EMBL/GenBank/DDBJ databases">
        <authorList>
            <person name="Rombauts S."/>
        </authorList>
    </citation>
    <scope>NUCLEOTIDE SEQUENCE</scope>
    <source>
        <strain evidence="14">London</strain>
    </source>
</reference>
<dbReference type="PANTHER" id="PTHR12683">
    <property type="entry name" value="CDK-ACTIVATING KINASE ASSEMBLY FACTOR MAT1"/>
    <property type="match status" value="1"/>
</dbReference>
<dbReference type="SMART" id="SM00184">
    <property type="entry name" value="RING"/>
    <property type="match status" value="1"/>
</dbReference>
<evidence type="ECO:0000313" key="13">
    <source>
        <dbReference type="EnsemblMetazoa" id="tetur22g02430.1"/>
    </source>
</evidence>
<dbReference type="InterPro" id="IPR004575">
    <property type="entry name" value="MAT1/Tfb3"/>
</dbReference>
<feature type="domain" description="RING-type" evidence="12">
    <location>
        <begin position="7"/>
        <end position="50"/>
    </location>
</feature>
<dbReference type="Gene3D" id="3.30.40.10">
    <property type="entry name" value="Zinc/RING finger domain, C3HC4 (zinc finger)"/>
    <property type="match status" value="1"/>
</dbReference>
<dbReference type="NCBIfam" id="TIGR00570">
    <property type="entry name" value="cdk7"/>
    <property type="match status" value="1"/>
</dbReference>
<dbReference type="Pfam" id="PF25811">
    <property type="entry name" value="CAK-anch_MAT1"/>
    <property type="match status" value="1"/>
</dbReference>
<feature type="coiled-coil region" evidence="11">
    <location>
        <begin position="116"/>
        <end position="158"/>
    </location>
</feature>
<dbReference type="GO" id="GO:0061575">
    <property type="term" value="F:cyclin-dependent protein serine/threonine kinase activator activity"/>
    <property type="evidence" value="ECO:0007669"/>
    <property type="project" value="InterPro"/>
</dbReference>
<evidence type="ECO:0000256" key="10">
    <source>
        <dbReference type="PROSITE-ProRule" id="PRU00175"/>
    </source>
</evidence>
<keyword evidence="11" id="KW-0175">Coiled coil</keyword>
<dbReference type="GO" id="GO:0006357">
    <property type="term" value="P:regulation of transcription by RNA polymerase II"/>
    <property type="evidence" value="ECO:0007669"/>
    <property type="project" value="TreeGrafter"/>
</dbReference>
<dbReference type="PANTHER" id="PTHR12683:SF13">
    <property type="entry name" value="CDK-ACTIVATING KINASE ASSEMBLY FACTOR MAT1"/>
    <property type="match status" value="1"/>
</dbReference>
<dbReference type="OMA" id="QGLYYTA"/>
<organism evidence="13 14">
    <name type="scientific">Tetranychus urticae</name>
    <name type="common">Two-spotted spider mite</name>
    <dbReference type="NCBI Taxonomy" id="32264"/>
    <lineage>
        <taxon>Eukaryota</taxon>
        <taxon>Metazoa</taxon>
        <taxon>Ecdysozoa</taxon>
        <taxon>Arthropoda</taxon>
        <taxon>Chelicerata</taxon>
        <taxon>Arachnida</taxon>
        <taxon>Acari</taxon>
        <taxon>Acariformes</taxon>
        <taxon>Trombidiformes</taxon>
        <taxon>Prostigmata</taxon>
        <taxon>Eleutherengona</taxon>
        <taxon>Raphignathae</taxon>
        <taxon>Tetranychoidea</taxon>
        <taxon>Tetranychidae</taxon>
        <taxon>Tetranychus</taxon>
    </lineage>
</organism>
<dbReference type="KEGG" id="tut:107367553"/>
<dbReference type="InterPro" id="IPR015877">
    <property type="entry name" value="MAT1_centre"/>
</dbReference>
<dbReference type="OrthoDB" id="5963at2759"/>
<sequence>MNDDISCPRCKTSKYRNPSLKLMVNVCGHPLCDNCVELLFVKGSSACPKCGITLRKTKFRLQLFEDPLVDKEVDIRRSVLQDFNKSEKDFSSLAEYNEYLEFVEDIIYNLTNNIDVESTKRKIEQYRKENSDVIARNRGKLSENDEELEELLAEEREDKLEAQVIRQHEIDLTKTKKKAAEDLVDDLMYSDLPANQILAKHANEKMQLEQRITAEVTKPPIRRPPATFSTGIKVGKSSSNLFLPVPKIEEQQTFVYEEKVWDPDEMEGPKPPEIEDLEASYLDHVRKIELSELAGGFIGIYPCYRAIQEAFCGLYYPVEDKRQDMSF</sequence>
<evidence type="ECO:0000256" key="6">
    <source>
        <dbReference type="ARBA" id="ARBA00074719"/>
    </source>
</evidence>
<evidence type="ECO:0000256" key="9">
    <source>
        <dbReference type="ARBA" id="ARBA00083888"/>
    </source>
</evidence>
<dbReference type="eggNOG" id="KOG3800">
    <property type="taxonomic scope" value="Eukaryota"/>
</dbReference>
<keyword evidence="2" id="KW-0479">Metal-binding</keyword>
<keyword evidence="14" id="KW-1185">Reference proteome</keyword>
<evidence type="ECO:0000256" key="11">
    <source>
        <dbReference type="SAM" id="Coils"/>
    </source>
</evidence>
<dbReference type="FunFam" id="3.30.40.10:FF:000037">
    <property type="entry name" value="Cdk-activating kinase assembly factor MAT1, centre"/>
    <property type="match status" value="1"/>
</dbReference>
<dbReference type="EnsemblMetazoa" id="tetur22g02430.1">
    <property type="protein sequence ID" value="tetur22g02430.1"/>
    <property type="gene ID" value="tetur22g02430"/>
</dbReference>
<dbReference type="CDD" id="cd16517">
    <property type="entry name" value="RING-HC_MAT1"/>
    <property type="match status" value="1"/>
</dbReference>
<keyword evidence="5" id="KW-0539">Nucleus</keyword>
<dbReference type="HOGENOM" id="CLU_048466_0_1_1"/>
<evidence type="ECO:0000256" key="1">
    <source>
        <dbReference type="ARBA" id="ARBA00004123"/>
    </source>
</evidence>
<evidence type="ECO:0000256" key="5">
    <source>
        <dbReference type="ARBA" id="ARBA00023242"/>
    </source>
</evidence>
<evidence type="ECO:0000256" key="7">
    <source>
        <dbReference type="ARBA" id="ARBA00077380"/>
    </source>
</evidence>
<protein>
    <recommendedName>
        <fullName evidence="6">CDK-activating kinase assembly factor MAT1</fullName>
    </recommendedName>
    <alternativeName>
        <fullName evidence="9">CDK7/cyclin-H assembly factor</fullName>
    </alternativeName>
    <alternativeName>
        <fullName evidence="7">Menage a trois</fullName>
    </alternativeName>
    <alternativeName>
        <fullName evidence="8">RING finger protein MAT1</fullName>
    </alternativeName>
</protein>
<dbReference type="InterPro" id="IPR017907">
    <property type="entry name" value="Znf_RING_CS"/>
</dbReference>
<dbReference type="STRING" id="32264.T1KV50"/>
<dbReference type="PROSITE" id="PS00518">
    <property type="entry name" value="ZF_RING_1"/>
    <property type="match status" value="1"/>
</dbReference>
<comment type="subcellular location">
    <subcellularLocation>
        <location evidence="1">Nucleus</location>
    </subcellularLocation>
</comment>
<dbReference type="InterPro" id="IPR057657">
    <property type="entry name" value="MAT1_CAK-anch"/>
</dbReference>
<dbReference type="AlphaFoldDB" id="T1KV50"/>
<keyword evidence="3 10" id="KW-0863">Zinc-finger</keyword>
<dbReference type="SUPFAM" id="SSF57850">
    <property type="entry name" value="RING/U-box"/>
    <property type="match status" value="1"/>
</dbReference>
<evidence type="ECO:0000256" key="2">
    <source>
        <dbReference type="ARBA" id="ARBA00022723"/>
    </source>
</evidence>
<dbReference type="GO" id="GO:0005675">
    <property type="term" value="C:transcription factor TFIIH holo complex"/>
    <property type="evidence" value="ECO:0007669"/>
    <property type="project" value="InterPro"/>
</dbReference>
<keyword evidence="4" id="KW-0862">Zinc</keyword>
<evidence type="ECO:0000256" key="3">
    <source>
        <dbReference type="ARBA" id="ARBA00022771"/>
    </source>
</evidence>
<dbReference type="GO" id="GO:0006289">
    <property type="term" value="P:nucleotide-excision repair"/>
    <property type="evidence" value="ECO:0007669"/>
    <property type="project" value="InterPro"/>
</dbReference>
<gene>
    <name evidence="13" type="primary">107367553</name>
</gene>
<dbReference type="Proteomes" id="UP000015104">
    <property type="component" value="Unassembled WGS sequence"/>
</dbReference>
<dbReference type="InterPro" id="IPR013083">
    <property type="entry name" value="Znf_RING/FYVE/PHD"/>
</dbReference>
<proteinExistence type="predicted"/>
<dbReference type="Pfam" id="PF06391">
    <property type="entry name" value="MAT1"/>
    <property type="match status" value="1"/>
</dbReference>